<dbReference type="Proteomes" id="UP000319138">
    <property type="component" value="Unassembled WGS sequence"/>
</dbReference>
<name>A0A556RK59_9GAMM</name>
<dbReference type="EMBL" id="VMHL01000003">
    <property type="protein sequence ID" value="TSJ89298.1"/>
    <property type="molecule type" value="Genomic_DNA"/>
</dbReference>
<evidence type="ECO:0000313" key="1">
    <source>
        <dbReference type="EMBL" id="TSJ89298.1"/>
    </source>
</evidence>
<organism evidence="1 2">
    <name type="scientific">Gilliamella apicola</name>
    <dbReference type="NCBI Taxonomy" id="1196095"/>
    <lineage>
        <taxon>Bacteria</taxon>
        <taxon>Pseudomonadati</taxon>
        <taxon>Pseudomonadota</taxon>
        <taxon>Gammaproteobacteria</taxon>
        <taxon>Orbales</taxon>
        <taxon>Orbaceae</taxon>
        <taxon>Gilliamella</taxon>
    </lineage>
</organism>
<comment type="caution">
    <text evidence="1">The sequence shown here is derived from an EMBL/GenBank/DDBJ whole genome shotgun (WGS) entry which is preliminary data.</text>
</comment>
<protein>
    <recommendedName>
        <fullName evidence="3">Major facilitator superfamily (MFS) profile domain-containing protein</fullName>
    </recommendedName>
</protein>
<evidence type="ECO:0000313" key="2">
    <source>
        <dbReference type="Proteomes" id="UP000319138"/>
    </source>
</evidence>
<proteinExistence type="predicted"/>
<dbReference type="AlphaFoldDB" id="A0A556RK59"/>
<dbReference type="RefSeq" id="WP_144189656.1">
    <property type="nucleotide sequence ID" value="NZ_VMHL01000003.1"/>
</dbReference>
<accession>A0A556RK59</accession>
<reference evidence="1 2" key="1">
    <citation type="submission" date="2019-07" db="EMBL/GenBank/DDBJ databases">
        <title>Gilliamella genomes.</title>
        <authorList>
            <person name="Zheng H."/>
        </authorList>
    </citation>
    <scope>NUCLEOTIDE SEQUENCE [LARGE SCALE GENOMIC DNA]</scope>
    <source>
        <strain evidence="1 2">W8131</strain>
    </source>
</reference>
<gene>
    <name evidence="1" type="ORF">FPQ14_07270</name>
</gene>
<sequence>MLFAFALLLFISFNISVFNYVIATMSYGLGGGLFQSSLIQIAMAQKKDKQSTIGSLLRLFQNEGIIIGVAYSLRLLEINRSSLENISTYLKL</sequence>
<evidence type="ECO:0008006" key="3">
    <source>
        <dbReference type="Google" id="ProtNLM"/>
    </source>
</evidence>